<protein>
    <submittedName>
        <fullName evidence="9">Alkanesulfonate transport system permease protein</fullName>
    </submittedName>
</protein>
<feature type="transmembrane region" description="Helical" evidence="7">
    <location>
        <begin position="182"/>
        <end position="204"/>
    </location>
</feature>
<feature type="transmembrane region" description="Helical" evidence="7">
    <location>
        <begin position="111"/>
        <end position="138"/>
    </location>
</feature>
<reference evidence="10" key="2">
    <citation type="journal article" date="2017" name="Plant Physiol. Biochem.">
        <title>Differential oxidative and antioxidative response of duckweed Lemna minor toward plant growth promoting/inhibiting bacteria.</title>
        <authorList>
            <person name="Ishizawa H."/>
            <person name="Kuroda M."/>
            <person name="Morikawa M."/>
            <person name="Ike M."/>
        </authorList>
    </citation>
    <scope>NUCLEOTIDE SEQUENCE [LARGE SCALE GENOMIC DNA]</scope>
    <source>
        <strain evidence="10">M6</strain>
    </source>
</reference>
<feature type="transmembrane region" description="Helical" evidence="7">
    <location>
        <begin position="225"/>
        <end position="244"/>
    </location>
</feature>
<dbReference type="SUPFAM" id="SSF161098">
    <property type="entry name" value="MetI-like"/>
    <property type="match status" value="1"/>
</dbReference>
<feature type="transmembrane region" description="Helical" evidence="7">
    <location>
        <begin position="7"/>
        <end position="26"/>
    </location>
</feature>
<evidence type="ECO:0000256" key="2">
    <source>
        <dbReference type="ARBA" id="ARBA00022448"/>
    </source>
</evidence>
<dbReference type="Gene3D" id="1.10.3720.10">
    <property type="entry name" value="MetI-like"/>
    <property type="match status" value="1"/>
</dbReference>
<reference evidence="10" key="1">
    <citation type="journal article" date="2017" name="Biotechnol. Biofuels">
        <title>Evaluation of environmental bacterial communities as a factor affecting the growth of duckweed Lemna minor.</title>
        <authorList>
            <person name="Ishizawa H."/>
            <person name="Kuroda M."/>
            <person name="Morikawa M."/>
            <person name="Ike M."/>
        </authorList>
    </citation>
    <scope>NUCLEOTIDE SEQUENCE [LARGE SCALE GENOMIC DNA]</scope>
    <source>
        <strain evidence="10">M6</strain>
    </source>
</reference>
<dbReference type="GO" id="GO:0005886">
    <property type="term" value="C:plasma membrane"/>
    <property type="evidence" value="ECO:0007669"/>
    <property type="project" value="UniProtKB-SubCell"/>
</dbReference>
<dbReference type="PROSITE" id="PS50928">
    <property type="entry name" value="ABC_TM1"/>
    <property type="match status" value="1"/>
</dbReference>
<accession>A0A3G9G8W2</accession>
<keyword evidence="5 7" id="KW-1133">Transmembrane helix</keyword>
<dbReference type="Proteomes" id="UP000278756">
    <property type="component" value="Chromosome 1"/>
</dbReference>
<evidence type="ECO:0000313" key="9">
    <source>
        <dbReference type="EMBL" id="BBF81554.1"/>
    </source>
</evidence>
<dbReference type="CDD" id="cd06261">
    <property type="entry name" value="TM_PBP2"/>
    <property type="match status" value="1"/>
</dbReference>
<dbReference type="Pfam" id="PF00528">
    <property type="entry name" value="BPD_transp_1"/>
    <property type="match status" value="1"/>
</dbReference>
<keyword evidence="4 7" id="KW-0812">Transmembrane</keyword>
<keyword evidence="3" id="KW-1003">Cell membrane</keyword>
<keyword evidence="6 7" id="KW-0472">Membrane</keyword>
<evidence type="ECO:0000256" key="3">
    <source>
        <dbReference type="ARBA" id="ARBA00022475"/>
    </source>
</evidence>
<proteinExistence type="inferred from homology"/>
<evidence type="ECO:0000256" key="5">
    <source>
        <dbReference type="ARBA" id="ARBA00022989"/>
    </source>
</evidence>
<comment type="subcellular location">
    <subcellularLocation>
        <location evidence="1 7">Cell membrane</location>
        <topology evidence="1 7">Multi-pass membrane protein</topology>
    </subcellularLocation>
</comment>
<evidence type="ECO:0000256" key="4">
    <source>
        <dbReference type="ARBA" id="ARBA00022692"/>
    </source>
</evidence>
<sequence>MSKIFNVRTLLPLIGFLPPVLFFLWWDHQSAQDGAQALAYVSFAQIGQALSDTFGSGELGSAYLASLGRAFAGLLIGGSIGMAVGTVMGLSKPVEWAVSPLYNSLRQVPILGWLPLIGLWFGSGDGAKLIIVALSAFYPTVLFTFEGLKQAEARLLDVSRIYRLNAWQTFWRVRWPAALPSVFTGLFQALAFTWIATIGVELLFSSGFGLGAMMQQAQLQARLDVVLVCVLFVGLTGFLLNALIRQLSQRLLSWRSVRL</sequence>
<dbReference type="GO" id="GO:0055085">
    <property type="term" value="P:transmembrane transport"/>
    <property type="evidence" value="ECO:0007669"/>
    <property type="project" value="InterPro"/>
</dbReference>
<dbReference type="PANTHER" id="PTHR30151:SF38">
    <property type="entry name" value="ALIPHATIC SULFONATES TRANSPORT PERMEASE PROTEIN SSUC-RELATED"/>
    <property type="match status" value="1"/>
</dbReference>
<feature type="domain" description="ABC transmembrane type-1" evidence="8">
    <location>
        <begin position="63"/>
        <end position="244"/>
    </location>
</feature>
<comment type="similarity">
    <text evidence="7">Belongs to the binding-protein-dependent transport system permease family.</text>
</comment>
<dbReference type="PANTHER" id="PTHR30151">
    <property type="entry name" value="ALKANE SULFONATE ABC TRANSPORTER-RELATED, MEMBRANE SUBUNIT"/>
    <property type="match status" value="1"/>
</dbReference>
<dbReference type="InterPro" id="IPR000515">
    <property type="entry name" value="MetI-like"/>
</dbReference>
<name>A0A3G9G8W2_9CAUL</name>
<gene>
    <name evidence="9" type="ORF">EM6_2156</name>
</gene>
<dbReference type="InterPro" id="IPR035906">
    <property type="entry name" value="MetI-like_sf"/>
</dbReference>
<evidence type="ECO:0000313" key="10">
    <source>
        <dbReference type="Proteomes" id="UP000278756"/>
    </source>
</evidence>
<evidence type="ECO:0000259" key="8">
    <source>
        <dbReference type="PROSITE" id="PS50928"/>
    </source>
</evidence>
<evidence type="ECO:0000256" key="7">
    <source>
        <dbReference type="RuleBase" id="RU363032"/>
    </source>
</evidence>
<organism evidence="9 10">
    <name type="scientific">Asticcacaulis excentricus</name>
    <dbReference type="NCBI Taxonomy" id="78587"/>
    <lineage>
        <taxon>Bacteria</taxon>
        <taxon>Pseudomonadati</taxon>
        <taxon>Pseudomonadota</taxon>
        <taxon>Alphaproteobacteria</taxon>
        <taxon>Caulobacterales</taxon>
        <taxon>Caulobacteraceae</taxon>
        <taxon>Asticcacaulis</taxon>
    </lineage>
</organism>
<evidence type="ECO:0000256" key="1">
    <source>
        <dbReference type="ARBA" id="ARBA00004651"/>
    </source>
</evidence>
<evidence type="ECO:0000256" key="6">
    <source>
        <dbReference type="ARBA" id="ARBA00023136"/>
    </source>
</evidence>
<dbReference type="OrthoDB" id="9799271at2"/>
<dbReference type="AlphaFoldDB" id="A0A3G9G8W2"/>
<feature type="transmembrane region" description="Helical" evidence="7">
    <location>
        <begin position="70"/>
        <end position="90"/>
    </location>
</feature>
<keyword evidence="2 7" id="KW-0813">Transport</keyword>
<dbReference type="EMBL" id="AP018827">
    <property type="protein sequence ID" value="BBF81554.1"/>
    <property type="molecule type" value="Genomic_DNA"/>
</dbReference>
<dbReference type="RefSeq" id="WP_126422731.1">
    <property type="nucleotide sequence ID" value="NZ_AP018827.1"/>
</dbReference>